<dbReference type="PRINTS" id="PR00469">
    <property type="entry name" value="PNDRDTASEII"/>
</dbReference>
<dbReference type="SUPFAM" id="SSF51905">
    <property type="entry name" value="FAD/NAD(P)-binding domain"/>
    <property type="match status" value="2"/>
</dbReference>
<sequence length="476" mass="52263">MPSVSVTDVVVIGAGPSGIGAAIRLRAQGFDVEVLEKSPELGGTWRDNTYPGCACDVPSSLYSYSFAPGTWSRAFAGQREILQYLRITAERHGVRPRYGTEVRSAEWDGARWLINGEISARTIVSATGPWHEPKIPDAGPFEGEVFHSARWNHDYDLRGKRVAVVGTGASAIQFVPEIQSTVDQLYLFQRTAPRVLPKPSAKLPRQVVFGIMELFSVGFRHPRIMKLVQKLGTYNLRRAIEDDELRAHLTPDFVLGCKRLLMSNTYYSALARPNVELVPQAVRSFTPNGIVAADGTEREVDAVIFGTGFHFSDPSVAKRVVSGGRTLADVWRGSPQAYLGTSVHGFPNLFLLLGPNLGTGHSSAFTVIETQLNYITSALTAMRAAGWPVVDVREDVQHAYNTEVQQALQRTVYNAGGCVSYYLDANGRNSTMWPWSTIRMMRRIRDFDPDDYVTAGGTAAARTGSPAAEPAEQPRS</sequence>
<dbReference type="OrthoDB" id="5168853at2"/>
<dbReference type="PANTHER" id="PTHR42877">
    <property type="entry name" value="L-ORNITHINE N(5)-MONOOXYGENASE-RELATED"/>
    <property type="match status" value="1"/>
</dbReference>
<gene>
    <name evidence="2" type="ORF">FKR81_34975</name>
</gene>
<evidence type="ECO:0000256" key="1">
    <source>
        <dbReference type="SAM" id="MobiDB-lite"/>
    </source>
</evidence>
<keyword evidence="3" id="KW-1185">Reference proteome</keyword>
<dbReference type="PRINTS" id="PR00368">
    <property type="entry name" value="FADPNR"/>
</dbReference>
<dbReference type="PANTHER" id="PTHR42877:SF4">
    <property type="entry name" value="FAD_NAD(P)-BINDING DOMAIN-CONTAINING PROTEIN-RELATED"/>
    <property type="match status" value="1"/>
</dbReference>
<reference evidence="2 3" key="1">
    <citation type="submission" date="2019-07" db="EMBL/GenBank/DDBJ databases">
        <title>Lentzea xizangensis sp. nov., isolated from Qinghai-Tibetan Plateau Soils.</title>
        <authorList>
            <person name="Huang J."/>
        </authorList>
    </citation>
    <scope>NUCLEOTIDE SEQUENCE [LARGE SCALE GENOMIC DNA]</scope>
    <source>
        <strain evidence="2 3">FXJ1.1311</strain>
    </source>
</reference>
<evidence type="ECO:0000313" key="2">
    <source>
        <dbReference type="EMBL" id="TWP46790.1"/>
    </source>
</evidence>
<feature type="region of interest" description="Disordered" evidence="1">
    <location>
        <begin position="455"/>
        <end position="476"/>
    </location>
</feature>
<organism evidence="2 3">
    <name type="scientific">Lentzea tibetensis</name>
    <dbReference type="NCBI Taxonomy" id="2591470"/>
    <lineage>
        <taxon>Bacteria</taxon>
        <taxon>Bacillati</taxon>
        <taxon>Actinomycetota</taxon>
        <taxon>Actinomycetes</taxon>
        <taxon>Pseudonocardiales</taxon>
        <taxon>Pseudonocardiaceae</taxon>
        <taxon>Lentzea</taxon>
    </lineage>
</organism>
<dbReference type="AlphaFoldDB" id="A0A563EJ81"/>
<evidence type="ECO:0000313" key="3">
    <source>
        <dbReference type="Proteomes" id="UP000316639"/>
    </source>
</evidence>
<proteinExistence type="predicted"/>
<comment type="caution">
    <text evidence="2">The sequence shown here is derived from an EMBL/GenBank/DDBJ whole genome shotgun (WGS) entry which is preliminary data.</text>
</comment>
<dbReference type="Proteomes" id="UP000316639">
    <property type="component" value="Unassembled WGS sequence"/>
</dbReference>
<dbReference type="InterPro" id="IPR036188">
    <property type="entry name" value="FAD/NAD-bd_sf"/>
</dbReference>
<name>A0A563EJ81_9PSEU</name>
<protein>
    <submittedName>
        <fullName evidence="2">NAD(P)/FAD-dependent oxidoreductase</fullName>
    </submittedName>
</protein>
<dbReference type="InterPro" id="IPR051209">
    <property type="entry name" value="FAD-bind_Monooxygenase_sf"/>
</dbReference>
<dbReference type="Gene3D" id="3.50.50.60">
    <property type="entry name" value="FAD/NAD(P)-binding domain"/>
    <property type="match status" value="3"/>
</dbReference>
<dbReference type="Pfam" id="PF13738">
    <property type="entry name" value="Pyr_redox_3"/>
    <property type="match status" value="1"/>
</dbReference>
<dbReference type="EMBL" id="VOBR01000030">
    <property type="protein sequence ID" value="TWP46790.1"/>
    <property type="molecule type" value="Genomic_DNA"/>
</dbReference>
<accession>A0A563EJ81</accession>